<reference evidence="1" key="2">
    <citation type="submission" date="2014-03" db="EMBL/GenBank/DDBJ databases">
        <authorList>
            <person name="Urmite Genomes"/>
        </authorList>
    </citation>
    <scope>NUCLEOTIDE SEQUENCE</scope>
    <source>
        <strain evidence="1">DSM 44829</strain>
    </source>
</reference>
<keyword evidence="2" id="KW-1185">Reference proteome</keyword>
<gene>
    <name evidence="1" type="ORF">BN977_00217</name>
</gene>
<dbReference type="Proteomes" id="UP000028870">
    <property type="component" value="Unassembled WGS sequence"/>
</dbReference>
<comment type="caution">
    <text evidence="1">The sequence shown here is derived from an EMBL/GenBank/DDBJ whole genome shotgun (WGS) entry which is preliminary data.</text>
</comment>
<evidence type="ECO:0000313" key="1">
    <source>
        <dbReference type="EMBL" id="CDO05447.1"/>
    </source>
</evidence>
<evidence type="ECO:0000313" key="2">
    <source>
        <dbReference type="Proteomes" id="UP000028870"/>
    </source>
</evidence>
<proteinExistence type="predicted"/>
<reference evidence="1" key="1">
    <citation type="submission" date="2014-03" db="EMBL/GenBank/DDBJ databases">
        <title>Draft Genome Sequence of Mycobacterium cosmeticum DSM 44829.</title>
        <authorList>
            <person name="Croce O."/>
            <person name="Robert C."/>
            <person name="Raoult D."/>
            <person name="Drancourt M."/>
        </authorList>
    </citation>
    <scope>NUCLEOTIDE SEQUENCE [LARGE SCALE GENOMIC DNA]</scope>
    <source>
        <strain evidence="1">DSM 44829</strain>
    </source>
</reference>
<organism evidence="1 2">
    <name type="scientific">Mycolicibacterium cosmeticum</name>
    <dbReference type="NCBI Taxonomy" id="258533"/>
    <lineage>
        <taxon>Bacteria</taxon>
        <taxon>Bacillati</taxon>
        <taxon>Actinomycetota</taxon>
        <taxon>Actinomycetes</taxon>
        <taxon>Mycobacteriales</taxon>
        <taxon>Mycobacteriaceae</taxon>
        <taxon>Mycolicibacterium</taxon>
    </lineage>
</organism>
<dbReference type="AlphaFoldDB" id="W9ARB3"/>
<sequence>MAQHALAASPSELSALEPFWPSRRLMAFDEWCCPRP</sequence>
<dbReference type="EMBL" id="CCBB010000001">
    <property type="protein sequence ID" value="CDO05447.1"/>
    <property type="molecule type" value="Genomic_DNA"/>
</dbReference>
<accession>W9ARB3</accession>
<name>W9ARB3_MYCCO</name>
<dbReference type="STRING" id="258533.BN977_00217"/>
<protein>
    <submittedName>
        <fullName evidence="1">Uncharacterized protein</fullName>
    </submittedName>
</protein>